<evidence type="ECO:0000256" key="1">
    <source>
        <dbReference type="SAM" id="Phobius"/>
    </source>
</evidence>
<keyword evidence="1" id="KW-0812">Transmembrane</keyword>
<proteinExistence type="predicted"/>
<keyword evidence="3" id="KW-1185">Reference proteome</keyword>
<name>A0AAV8THS9_9ROSI</name>
<dbReference type="Proteomes" id="UP001159364">
    <property type="component" value="Linkage Group LG05"/>
</dbReference>
<evidence type="ECO:0000313" key="3">
    <source>
        <dbReference type="Proteomes" id="UP001159364"/>
    </source>
</evidence>
<feature type="transmembrane region" description="Helical" evidence="1">
    <location>
        <begin position="129"/>
        <end position="148"/>
    </location>
</feature>
<reference evidence="2 3" key="1">
    <citation type="submission" date="2021-09" db="EMBL/GenBank/DDBJ databases">
        <title>Genomic insights and catalytic innovation underlie evolution of tropane alkaloids biosynthesis.</title>
        <authorList>
            <person name="Wang Y.-J."/>
            <person name="Tian T."/>
            <person name="Huang J.-P."/>
            <person name="Huang S.-X."/>
        </authorList>
    </citation>
    <scope>NUCLEOTIDE SEQUENCE [LARGE SCALE GENOMIC DNA]</scope>
    <source>
        <strain evidence="2">KIB-2018</strain>
        <tissue evidence="2">Leaf</tissue>
    </source>
</reference>
<evidence type="ECO:0000313" key="2">
    <source>
        <dbReference type="EMBL" id="KAJ8766452.1"/>
    </source>
</evidence>
<keyword evidence="1" id="KW-1133">Transmembrane helix</keyword>
<protein>
    <submittedName>
        <fullName evidence="2">Uncharacterized protein</fullName>
    </submittedName>
</protein>
<sequence length="149" mass="16315">MRHSIANSIDTGSSSNKGNPVLAFLDYARSVMSTEENKEEGGGDIVIRKDLDMMLTGLDGVGSCVGSSTLSFLILVESLRLFCSPNSLRYFLVDPRQRILKKVWKVFLTSGYTLTTGEESGCHRFLQQAFLLTLCIVVLPSSLVISISC</sequence>
<organism evidence="2 3">
    <name type="scientific">Erythroxylum novogranatense</name>
    <dbReference type="NCBI Taxonomy" id="1862640"/>
    <lineage>
        <taxon>Eukaryota</taxon>
        <taxon>Viridiplantae</taxon>
        <taxon>Streptophyta</taxon>
        <taxon>Embryophyta</taxon>
        <taxon>Tracheophyta</taxon>
        <taxon>Spermatophyta</taxon>
        <taxon>Magnoliopsida</taxon>
        <taxon>eudicotyledons</taxon>
        <taxon>Gunneridae</taxon>
        <taxon>Pentapetalae</taxon>
        <taxon>rosids</taxon>
        <taxon>fabids</taxon>
        <taxon>Malpighiales</taxon>
        <taxon>Erythroxylaceae</taxon>
        <taxon>Erythroxylum</taxon>
    </lineage>
</organism>
<dbReference type="EMBL" id="JAIWQS010000005">
    <property type="protein sequence ID" value="KAJ8766452.1"/>
    <property type="molecule type" value="Genomic_DNA"/>
</dbReference>
<comment type="caution">
    <text evidence="2">The sequence shown here is derived from an EMBL/GenBank/DDBJ whole genome shotgun (WGS) entry which is preliminary data.</text>
</comment>
<gene>
    <name evidence="2" type="ORF">K2173_022511</name>
</gene>
<keyword evidence="1" id="KW-0472">Membrane</keyword>
<dbReference type="AlphaFoldDB" id="A0AAV8THS9"/>
<accession>A0AAV8THS9</accession>